<dbReference type="SUPFAM" id="SSF56219">
    <property type="entry name" value="DNase I-like"/>
    <property type="match status" value="1"/>
</dbReference>
<protein>
    <submittedName>
        <fullName evidence="3">Maltose 6'-phosphate phosphatase</fullName>
    </submittedName>
</protein>
<dbReference type="EMBL" id="FTLX01000017">
    <property type="protein sequence ID" value="SIR68303.1"/>
    <property type="molecule type" value="Genomic_DNA"/>
</dbReference>
<dbReference type="CDD" id="cd09079">
    <property type="entry name" value="RgfB-like"/>
    <property type="match status" value="1"/>
</dbReference>
<dbReference type="AlphaFoldDB" id="A0A1N7CXK2"/>
<dbReference type="InterPro" id="IPR051547">
    <property type="entry name" value="TDP2-like"/>
</dbReference>
<dbReference type="Pfam" id="PF03372">
    <property type="entry name" value="Exo_endo_phos"/>
    <property type="match status" value="1"/>
</dbReference>
<evidence type="ECO:0000256" key="1">
    <source>
        <dbReference type="ARBA" id="ARBA00022801"/>
    </source>
</evidence>
<evidence type="ECO:0000313" key="4">
    <source>
        <dbReference type="Proteomes" id="UP000186385"/>
    </source>
</evidence>
<organism evidence="3 4">
    <name type="scientific">Domibacillus enclensis</name>
    <dbReference type="NCBI Taxonomy" id="1017273"/>
    <lineage>
        <taxon>Bacteria</taxon>
        <taxon>Bacillati</taxon>
        <taxon>Bacillota</taxon>
        <taxon>Bacilli</taxon>
        <taxon>Bacillales</taxon>
        <taxon>Bacillaceae</taxon>
        <taxon>Domibacillus</taxon>
    </lineage>
</organism>
<evidence type="ECO:0000259" key="2">
    <source>
        <dbReference type="Pfam" id="PF03372"/>
    </source>
</evidence>
<name>A0A1N7CXK2_9BACI</name>
<dbReference type="InterPro" id="IPR036691">
    <property type="entry name" value="Endo/exonu/phosph_ase_sf"/>
</dbReference>
<dbReference type="Proteomes" id="UP000186385">
    <property type="component" value="Unassembled WGS sequence"/>
</dbReference>
<keyword evidence="1" id="KW-0378">Hydrolase</keyword>
<dbReference type="InterPro" id="IPR005135">
    <property type="entry name" value="Endo/exonuclease/phosphatase"/>
</dbReference>
<dbReference type="PANTHER" id="PTHR15822:SF23">
    <property type="entry name" value="ENDONUCLEASE_EXONUCLEASE_PHOSPHATASE FAMILY PROTEIN"/>
    <property type="match status" value="1"/>
</dbReference>
<reference evidence="3 4" key="1">
    <citation type="submission" date="2017-01" db="EMBL/GenBank/DDBJ databases">
        <authorList>
            <person name="Mah S.A."/>
            <person name="Swanson W.J."/>
            <person name="Moy G.W."/>
            <person name="Vacquier V.D."/>
        </authorList>
    </citation>
    <scope>NUCLEOTIDE SEQUENCE [LARGE SCALE GENOMIC DNA]</scope>
    <source>
        <strain evidence="3 4">NIO-1016</strain>
    </source>
</reference>
<accession>A0A1N7CXK2</accession>
<evidence type="ECO:0000313" key="3">
    <source>
        <dbReference type="EMBL" id="SIR68303.1"/>
    </source>
</evidence>
<sequence>MCEQMKLLTLNCHSWQEENPLEKLDLLAAAIVDNGYDVIALQEVSQSEEAGRENYAKLLVEKLHALGQTAYTYIWDLCHFGYDIYEEGVAIVTAHPVISQDSFFITDQQDVRNWKTRKIVKAVIELNGKPVSFYSCHLGWWQDKEEPAKKQLDRLLERAVHDECSFLMGDFNGAPSVRGENYEYVLEAGFFDTYTLASEKDEGVTVKGRIDGWNGNTDDLRIDYIFVNQPIHVLSSNVVFNGHNKLIVSDHFGVEIEILPSK</sequence>
<feature type="domain" description="Endonuclease/exonuclease/phosphatase" evidence="2">
    <location>
        <begin position="22"/>
        <end position="251"/>
    </location>
</feature>
<dbReference type="Gene3D" id="3.60.10.10">
    <property type="entry name" value="Endonuclease/exonuclease/phosphatase"/>
    <property type="match status" value="1"/>
</dbReference>
<dbReference type="GO" id="GO:0016787">
    <property type="term" value="F:hydrolase activity"/>
    <property type="evidence" value="ECO:0007669"/>
    <property type="project" value="UniProtKB-KW"/>
</dbReference>
<gene>
    <name evidence="3" type="ORF">SAMN05443094_11722</name>
</gene>
<proteinExistence type="predicted"/>
<dbReference type="STRING" id="1017273.SAMN05443094_11722"/>
<dbReference type="PANTHER" id="PTHR15822">
    <property type="entry name" value="TRAF AND TNF RECEPTOR-ASSOCIATED PROTEIN"/>
    <property type="match status" value="1"/>
</dbReference>